<gene>
    <name evidence="2" type="ORF">FQP34_04490</name>
</gene>
<evidence type="ECO:0000256" key="1">
    <source>
        <dbReference type="SAM" id="Phobius"/>
    </source>
</evidence>
<comment type="caution">
    <text evidence="2">The sequence shown here is derived from an EMBL/GenBank/DDBJ whole genome shotgun (WGS) entry which is preliminary data.</text>
</comment>
<sequence>MKSLSNWSIVFAVIGTLSFCCSLALPKASELLMISGFGALLIGMFCSFGAMYKNEKGKSKFLAVAAFFLLSFILVWNEPFQIVRLLTWMKN</sequence>
<evidence type="ECO:0008006" key="4">
    <source>
        <dbReference type="Google" id="ProtNLM"/>
    </source>
</evidence>
<name>A0A8B5Y213_9BACI</name>
<proteinExistence type="predicted"/>
<dbReference type="EMBL" id="VNKI01000002">
    <property type="protein sequence ID" value="TVX82858.1"/>
    <property type="molecule type" value="Genomic_DNA"/>
</dbReference>
<evidence type="ECO:0000313" key="3">
    <source>
        <dbReference type="Proteomes" id="UP000317770"/>
    </source>
</evidence>
<reference evidence="2 3" key="1">
    <citation type="submission" date="2019-07" db="EMBL/GenBank/DDBJ databases">
        <title>Genome assembly of Bacillus simplex strain GGC-P6A.</title>
        <authorList>
            <person name="Jennings M.E."/>
            <person name="Barton H.A."/>
        </authorList>
    </citation>
    <scope>NUCLEOTIDE SEQUENCE [LARGE SCALE GENOMIC DNA]</scope>
    <source>
        <strain evidence="2 3">GGC-P6A</strain>
    </source>
</reference>
<dbReference type="Proteomes" id="UP000317770">
    <property type="component" value="Unassembled WGS sequence"/>
</dbReference>
<evidence type="ECO:0000313" key="2">
    <source>
        <dbReference type="EMBL" id="TVX82858.1"/>
    </source>
</evidence>
<feature type="transmembrane region" description="Helical" evidence="1">
    <location>
        <begin position="31"/>
        <end position="52"/>
    </location>
</feature>
<organism evidence="2 3">
    <name type="scientific">Peribacillus simplex</name>
    <dbReference type="NCBI Taxonomy" id="1478"/>
    <lineage>
        <taxon>Bacteria</taxon>
        <taxon>Bacillati</taxon>
        <taxon>Bacillota</taxon>
        <taxon>Bacilli</taxon>
        <taxon>Bacillales</taxon>
        <taxon>Bacillaceae</taxon>
        <taxon>Peribacillus</taxon>
    </lineage>
</organism>
<keyword evidence="1" id="KW-0472">Membrane</keyword>
<feature type="transmembrane region" description="Helical" evidence="1">
    <location>
        <begin position="59"/>
        <end position="76"/>
    </location>
</feature>
<keyword evidence="1" id="KW-1133">Transmembrane helix</keyword>
<dbReference type="RefSeq" id="WP_144477399.1">
    <property type="nucleotide sequence ID" value="NZ_CABIYS010000002.1"/>
</dbReference>
<feature type="transmembrane region" description="Helical" evidence="1">
    <location>
        <begin position="7"/>
        <end position="25"/>
    </location>
</feature>
<accession>A0A8B5Y213</accession>
<keyword evidence="1" id="KW-0812">Transmembrane</keyword>
<protein>
    <recommendedName>
        <fullName evidence="4">DUF3953 domain-containing protein</fullName>
    </recommendedName>
</protein>
<dbReference type="AlphaFoldDB" id="A0A8B5Y213"/>